<dbReference type="Proteomes" id="UP000019141">
    <property type="component" value="Unassembled WGS sequence"/>
</dbReference>
<evidence type="ECO:0000313" key="1">
    <source>
        <dbReference type="EMBL" id="ETX02597.1"/>
    </source>
</evidence>
<proteinExistence type="predicted"/>
<dbReference type="HOGENOM" id="CLU_2506532_0_0_7"/>
<name>W4LYY8_ENTF1</name>
<dbReference type="EMBL" id="AZHW01000126">
    <property type="protein sequence ID" value="ETX02597.1"/>
    <property type="molecule type" value="Genomic_DNA"/>
</dbReference>
<dbReference type="AlphaFoldDB" id="W4LYY8"/>
<keyword evidence="2" id="KW-1185">Reference proteome</keyword>
<reference evidence="1 2" key="1">
    <citation type="journal article" date="2014" name="Nature">
        <title>An environmental bacterial taxon with a large and distinct metabolic repertoire.</title>
        <authorList>
            <person name="Wilson M.C."/>
            <person name="Mori T."/>
            <person name="Ruckert C."/>
            <person name="Uria A.R."/>
            <person name="Helf M.J."/>
            <person name="Takada K."/>
            <person name="Gernert C."/>
            <person name="Steffens U.A."/>
            <person name="Heycke N."/>
            <person name="Schmitt S."/>
            <person name="Rinke C."/>
            <person name="Helfrich E.J."/>
            <person name="Brachmann A.O."/>
            <person name="Gurgui C."/>
            <person name="Wakimoto T."/>
            <person name="Kracht M."/>
            <person name="Crusemann M."/>
            <person name="Hentschel U."/>
            <person name="Abe I."/>
            <person name="Matsunaga S."/>
            <person name="Kalinowski J."/>
            <person name="Takeyama H."/>
            <person name="Piel J."/>
        </authorList>
    </citation>
    <scope>NUCLEOTIDE SEQUENCE [LARGE SCALE GENOMIC DNA]</scope>
    <source>
        <strain evidence="2">TSY1</strain>
    </source>
</reference>
<accession>W4LYY8</accession>
<sequence>MEPIGYLICVVVQGSDSLITIRVEADKANDGRYGYAKLEWLSIFQRKLSRIKSRRMFNACGVLNKVGRDSKEVEGIVRLEKGKHA</sequence>
<gene>
    <name evidence="1" type="ORF">ETSY1_03025</name>
</gene>
<evidence type="ECO:0000313" key="2">
    <source>
        <dbReference type="Proteomes" id="UP000019141"/>
    </source>
</evidence>
<protein>
    <submittedName>
        <fullName evidence="1">Uncharacterized protein</fullName>
    </submittedName>
</protein>
<organism evidence="1 2">
    <name type="scientific">Entotheonella factor</name>
    <dbReference type="NCBI Taxonomy" id="1429438"/>
    <lineage>
        <taxon>Bacteria</taxon>
        <taxon>Pseudomonadati</taxon>
        <taxon>Nitrospinota/Tectimicrobiota group</taxon>
        <taxon>Candidatus Tectimicrobiota</taxon>
        <taxon>Candidatus Entotheonellia</taxon>
        <taxon>Candidatus Entotheonellales</taxon>
        <taxon>Candidatus Entotheonellaceae</taxon>
        <taxon>Candidatus Entotheonella</taxon>
    </lineage>
</organism>
<comment type="caution">
    <text evidence="1">The sequence shown here is derived from an EMBL/GenBank/DDBJ whole genome shotgun (WGS) entry which is preliminary data.</text>
</comment>